<evidence type="ECO:0000313" key="2">
    <source>
        <dbReference type="EMBL" id="ERN39946.1"/>
    </source>
</evidence>
<gene>
    <name evidence="2" type="ORF">KR51_00035460</name>
</gene>
<dbReference type="PANTHER" id="PTHR30032:SF4">
    <property type="entry name" value="AMIDASE ENHANCER"/>
    <property type="match status" value="1"/>
</dbReference>
<dbReference type="AlphaFoldDB" id="U5DE93"/>
<dbReference type="PANTHER" id="PTHR30032">
    <property type="entry name" value="N-ACETYLMURAMOYL-L-ALANINE AMIDASE-RELATED"/>
    <property type="match status" value="1"/>
</dbReference>
<evidence type="ECO:0000259" key="1">
    <source>
        <dbReference type="Pfam" id="PF08486"/>
    </source>
</evidence>
<comment type="caution">
    <text evidence="2">The sequence shown here is derived from an EMBL/GenBank/DDBJ whole genome shotgun (WGS) entry which is preliminary data.</text>
</comment>
<dbReference type="InterPro" id="IPR051922">
    <property type="entry name" value="Bact_Sporulation_Assoc"/>
</dbReference>
<dbReference type="STRING" id="582515.KR51_00035460"/>
<keyword evidence="3" id="KW-1185">Reference proteome</keyword>
<dbReference type="RefSeq" id="WP_022609165.1">
    <property type="nucleotide sequence ID" value="NZ_ASSJ01000083.1"/>
</dbReference>
<dbReference type="GO" id="GO:0030288">
    <property type="term" value="C:outer membrane-bounded periplasmic space"/>
    <property type="evidence" value="ECO:0007669"/>
    <property type="project" value="TreeGrafter"/>
</dbReference>
<dbReference type="FunCoup" id="U5DE93">
    <property type="interactions" value="6"/>
</dbReference>
<dbReference type="Proteomes" id="UP000016960">
    <property type="component" value="Unassembled WGS sequence"/>
</dbReference>
<proteinExistence type="predicted"/>
<dbReference type="NCBIfam" id="TIGR02669">
    <property type="entry name" value="SpoIID_LytB"/>
    <property type="match status" value="1"/>
</dbReference>
<name>U5DE93_9CHRO</name>
<dbReference type="InterPro" id="IPR013486">
    <property type="entry name" value="SpoIID/LytB"/>
</dbReference>
<evidence type="ECO:0000313" key="3">
    <source>
        <dbReference type="Proteomes" id="UP000016960"/>
    </source>
</evidence>
<dbReference type="InParanoid" id="U5DE93"/>
<sequence>MNLWKLLYDFRARLSGLRVLVLQRSLGLALLVWLASAIAAEAAVELRVGIRQGASRVRVGSSTSATVRDGSGRALGQLDAMGAFHAESGGGGLVLGQWRGGELWVEPHNGGFVWIGDRWYRGRVRLLGNASGVTAVNYVDIEAYLYSIVGAEMVASWPLEALRAQAVAARSYALYQRSQAHNQLFDIGTTTLTQVYRGVSSEATTTHQAADSTAGQVLTYDGTAILAAFHSSSGGHTEDVEDVWLTPLPYLRGVVDYDQTSPEFQWTKTFSSGDLTRRIGGVGNIQQFVPEQTTPRGRIVRAKIVGDLGTKQLSGEALRKALGLKSTLFRVMPNGSQFYVTGRGFGHGVGLSQWGAFYLAQQGVSYQQILGHYYQNARLVQLELK</sequence>
<feature type="domain" description="Sporulation stage II protein D amidase enhancer LytB N-terminal" evidence="1">
    <location>
        <begin position="131"/>
        <end position="220"/>
    </location>
</feature>
<reference evidence="2 3" key="1">
    <citation type="submission" date="2013-05" db="EMBL/GenBank/DDBJ databases">
        <title>Draft genome sequence of Rubidibacter lacunae KORDI 51-2.</title>
        <authorList>
            <person name="Choi D.H."/>
            <person name="Noh J.H."/>
            <person name="Kwon K.-K."/>
            <person name="Lee J.-H."/>
            <person name="Ryu J.-Y."/>
        </authorList>
    </citation>
    <scope>NUCLEOTIDE SEQUENCE [LARGE SCALE GENOMIC DNA]</scope>
    <source>
        <strain evidence="2 3">KORDI 51-2</strain>
    </source>
</reference>
<organism evidence="2 3">
    <name type="scientific">Rubidibacter lacunae KORDI 51-2</name>
    <dbReference type="NCBI Taxonomy" id="582515"/>
    <lineage>
        <taxon>Bacteria</taxon>
        <taxon>Bacillati</taxon>
        <taxon>Cyanobacteriota</taxon>
        <taxon>Cyanophyceae</taxon>
        <taxon>Oscillatoriophycideae</taxon>
        <taxon>Chroococcales</taxon>
        <taxon>Aphanothecaceae</taxon>
        <taxon>Rubidibacter</taxon>
    </lineage>
</organism>
<dbReference type="EMBL" id="ASSJ01000083">
    <property type="protein sequence ID" value="ERN39946.1"/>
    <property type="molecule type" value="Genomic_DNA"/>
</dbReference>
<accession>U5DE93</accession>
<dbReference type="Pfam" id="PF08486">
    <property type="entry name" value="SpoIID"/>
    <property type="match status" value="1"/>
</dbReference>
<protein>
    <submittedName>
        <fullName evidence="2">SpoIID/LytB domain protein</fullName>
    </submittedName>
</protein>
<dbReference type="GO" id="GO:0030435">
    <property type="term" value="P:sporulation resulting in formation of a cellular spore"/>
    <property type="evidence" value="ECO:0007669"/>
    <property type="project" value="InterPro"/>
</dbReference>
<dbReference type="InterPro" id="IPR013693">
    <property type="entry name" value="SpoIID/LytB_N"/>
</dbReference>
<dbReference type="eggNOG" id="COG2385">
    <property type="taxonomic scope" value="Bacteria"/>
</dbReference>